<evidence type="ECO:0000256" key="1">
    <source>
        <dbReference type="SAM" id="MobiDB-lite"/>
    </source>
</evidence>
<dbReference type="AlphaFoldDB" id="A0A9W7E892"/>
<dbReference type="EMBL" id="BRXW01000598">
    <property type="protein sequence ID" value="GMH68705.1"/>
    <property type="molecule type" value="Genomic_DNA"/>
</dbReference>
<dbReference type="Proteomes" id="UP001165122">
    <property type="component" value="Unassembled WGS sequence"/>
</dbReference>
<feature type="transmembrane region" description="Helical" evidence="2">
    <location>
        <begin position="885"/>
        <end position="905"/>
    </location>
</feature>
<evidence type="ECO:0000313" key="3">
    <source>
        <dbReference type="EMBL" id="GMH68705.1"/>
    </source>
</evidence>
<evidence type="ECO:0000256" key="2">
    <source>
        <dbReference type="SAM" id="Phobius"/>
    </source>
</evidence>
<feature type="region of interest" description="Disordered" evidence="1">
    <location>
        <begin position="95"/>
        <end position="180"/>
    </location>
</feature>
<keyword evidence="2" id="KW-0812">Transmembrane</keyword>
<accession>A0A9W7E892</accession>
<feature type="compositionally biased region" description="Polar residues" evidence="1">
    <location>
        <begin position="119"/>
        <end position="133"/>
    </location>
</feature>
<feature type="compositionally biased region" description="Low complexity" evidence="1">
    <location>
        <begin position="60"/>
        <end position="70"/>
    </location>
</feature>
<reference evidence="4" key="1">
    <citation type="journal article" date="2023" name="Commun. Biol.">
        <title>Genome analysis of Parmales, the sister group of diatoms, reveals the evolutionary specialization of diatoms from phago-mixotrophs to photoautotrophs.</title>
        <authorList>
            <person name="Ban H."/>
            <person name="Sato S."/>
            <person name="Yoshikawa S."/>
            <person name="Yamada K."/>
            <person name="Nakamura Y."/>
            <person name="Ichinomiya M."/>
            <person name="Sato N."/>
            <person name="Blanc-Mathieu R."/>
            <person name="Endo H."/>
            <person name="Kuwata A."/>
            <person name="Ogata H."/>
        </authorList>
    </citation>
    <scope>NUCLEOTIDE SEQUENCE [LARGE SCALE GENOMIC DNA]</scope>
    <source>
        <strain evidence="4">NIES 3700</strain>
    </source>
</reference>
<feature type="transmembrane region" description="Helical" evidence="2">
    <location>
        <begin position="822"/>
        <end position="846"/>
    </location>
</feature>
<feature type="transmembrane region" description="Helical" evidence="2">
    <location>
        <begin position="557"/>
        <end position="578"/>
    </location>
</feature>
<evidence type="ECO:0000313" key="4">
    <source>
        <dbReference type="Proteomes" id="UP001165122"/>
    </source>
</evidence>
<name>A0A9W7E892_9STRA</name>
<feature type="transmembrane region" description="Helical" evidence="2">
    <location>
        <begin position="911"/>
        <end position="928"/>
    </location>
</feature>
<feature type="transmembrane region" description="Helical" evidence="2">
    <location>
        <begin position="305"/>
        <end position="324"/>
    </location>
</feature>
<keyword evidence="4" id="KW-1185">Reference proteome</keyword>
<feature type="compositionally biased region" description="Gly residues" evidence="1">
    <location>
        <begin position="105"/>
        <end position="116"/>
    </location>
</feature>
<keyword evidence="2" id="KW-1133">Transmembrane helix</keyword>
<feature type="transmembrane region" description="Helical" evidence="2">
    <location>
        <begin position="530"/>
        <end position="551"/>
    </location>
</feature>
<protein>
    <submittedName>
        <fullName evidence="3">Uncharacterized protein</fullName>
    </submittedName>
</protein>
<feature type="transmembrane region" description="Helical" evidence="2">
    <location>
        <begin position="735"/>
        <end position="759"/>
    </location>
</feature>
<comment type="caution">
    <text evidence="3">The sequence shown here is derived from an EMBL/GenBank/DDBJ whole genome shotgun (WGS) entry which is preliminary data.</text>
</comment>
<feature type="transmembrane region" description="Helical" evidence="2">
    <location>
        <begin position="1067"/>
        <end position="1087"/>
    </location>
</feature>
<feature type="compositionally biased region" description="Polar residues" evidence="1">
    <location>
        <begin position="15"/>
        <end position="24"/>
    </location>
</feature>
<feature type="transmembrane region" description="Helical" evidence="2">
    <location>
        <begin position="852"/>
        <end position="873"/>
    </location>
</feature>
<keyword evidence="2" id="KW-0472">Membrane</keyword>
<sequence length="1136" mass="125896">MEMPTDPQPPPPTTANSLSASTPHNTEHKDPQHPTTTVEFSQHSFPNSITSETDKDPQPTATTTTNLTLTGEARNQVKLKPHIARAESFKNNVAKNSSAFRTGSTGRGSGRSGAGGVWNRNTSGTTSFNNQFIIANDEEEEEKPSQPAPTPTPTTTPQHDFPNTITVETEDPQRTVTTSTNSLFPNPLTFSTTALTLPRPVLVDECHGFYSCLTFAISFLQPLLHIHAFIDEHYMLIDPDYGLKKFEEFWCWTIYPLTVGAMVISFGLKPKRSDLKYTALLYFQYISCTLSTAATAWSFFGHSLLVLICVFSFSIALLLFAEHVRALLAKKPKEELSFFLTQVVIKEGVFIGLAQLGFLIFSSIQCEGELVEQDYSSRNWRDCNRTLYSQTGLGAMVVVYLSFKFLSFLLPKKVREKHVVSIKKIMTMQLSKEEAVQFLCLIISIGCALFMLGNYGAKGDIYNDAERFALLSVAASGCLSLFIATAFTFFSVRSVRAELEGGEEEEEEEGEVLEKEVVPEPSFVTEMSPFWFYLGVLVTTIQNGFVIAGALTLDALYAPLSVTSFPFALLLYLGVFFCQPRNTDLFKMRLHFVIYAYGGELANLIWAIRLGDVGQSTVHVFRAVLWSVLFHFGLKLRAIAGRLKDEDLENFLVETIFESSFHTLTMILFLAFRVTKCIFEEGSMELCSGPSWCATSVSMCLLFAWLTKLVNSSVKSEWRSEISLSIEKIATMNVGWVRGATGFLSLVMCVCGIFLFSMMSSDDIDITTITVVGYIGVGAGILIFITEAYSSAKLQKQKGQRESLESITMESRPSEVLVVEECSALFIAISFVLTSLNTAMWIYFAVTLDERLLMISYVTGPVIYTPFVMVFCMKPKRTDIWYKRFLLFHFTSFVILGDLAATVAFFRRGSIFSACFALFRLPFWCYAFKLASKLRETAGKLKPAELSDFLCTTVLANGTNSMGPMIFFSFETVSCLITQRSLSNGQCANASSAGFWLSCYLALFTSISIFSRTVPRHIQDSIAWEISAVAVLKLRRRQKLQGSLIAITLLSSLYLLSALGVEGDRRGVMVDVVAALGLVCIFFTFLIHLGRLSSASETGASSLGRGGSTRQLKKLSSCRKLSSSNVQGGMILGALV</sequence>
<feature type="transmembrane region" description="Helical" evidence="2">
    <location>
        <begin position="435"/>
        <end position="456"/>
    </location>
</feature>
<feature type="compositionally biased region" description="Polar residues" evidence="1">
    <location>
        <begin position="33"/>
        <end position="51"/>
    </location>
</feature>
<feature type="transmembrane region" description="Helical" evidence="2">
    <location>
        <begin position="590"/>
        <end position="608"/>
    </location>
</feature>
<feature type="transmembrane region" description="Helical" evidence="2">
    <location>
        <begin position="620"/>
        <end position="639"/>
    </location>
</feature>
<feature type="transmembrane region" description="Helical" evidence="2">
    <location>
        <begin position="280"/>
        <end position="299"/>
    </location>
</feature>
<feature type="transmembrane region" description="Helical" evidence="2">
    <location>
        <begin position="387"/>
        <end position="410"/>
    </location>
</feature>
<feature type="compositionally biased region" description="Pro residues" evidence="1">
    <location>
        <begin position="1"/>
        <end position="13"/>
    </location>
</feature>
<feature type="transmembrane region" description="Helical" evidence="2">
    <location>
        <begin position="1042"/>
        <end position="1061"/>
    </location>
</feature>
<feature type="transmembrane region" description="Helical" evidence="2">
    <location>
        <begin position="249"/>
        <end position="268"/>
    </location>
</feature>
<feature type="transmembrane region" description="Helical" evidence="2">
    <location>
        <begin position="468"/>
        <end position="490"/>
    </location>
</feature>
<feature type="transmembrane region" description="Helical" evidence="2">
    <location>
        <begin position="651"/>
        <end position="672"/>
    </location>
</feature>
<organism evidence="3 4">
    <name type="scientific">Triparma laevis f. longispina</name>
    <dbReference type="NCBI Taxonomy" id="1714387"/>
    <lineage>
        <taxon>Eukaryota</taxon>
        <taxon>Sar</taxon>
        <taxon>Stramenopiles</taxon>
        <taxon>Ochrophyta</taxon>
        <taxon>Bolidophyceae</taxon>
        <taxon>Parmales</taxon>
        <taxon>Triparmaceae</taxon>
        <taxon>Triparma</taxon>
    </lineage>
</organism>
<feature type="region of interest" description="Disordered" evidence="1">
    <location>
        <begin position="1"/>
        <end position="76"/>
    </location>
</feature>
<proteinExistence type="predicted"/>
<gene>
    <name evidence="3" type="ORF">TrLO_g1795</name>
</gene>
<feature type="transmembrane region" description="Helical" evidence="2">
    <location>
        <begin position="771"/>
        <end position="792"/>
    </location>
</feature>